<proteinExistence type="inferred from homology"/>
<evidence type="ECO:0000313" key="4">
    <source>
        <dbReference type="EMBL" id="QQP35210.1"/>
    </source>
</evidence>
<name>A0A7T8GP90_CALRO</name>
<evidence type="ECO:0000313" key="5">
    <source>
        <dbReference type="Proteomes" id="UP000595437"/>
    </source>
</evidence>
<dbReference type="GO" id="GO:0006508">
    <property type="term" value="P:proteolysis"/>
    <property type="evidence" value="ECO:0007669"/>
    <property type="project" value="InterPro"/>
</dbReference>
<dbReference type="EMBL" id="CP045907">
    <property type="protein sequence ID" value="QQP35210.1"/>
    <property type="molecule type" value="Genomic_DNA"/>
</dbReference>
<comment type="similarity">
    <text evidence="2">Belongs to the peptidase M28 family. M28B subfamily.</text>
</comment>
<dbReference type="InterPro" id="IPR007484">
    <property type="entry name" value="Peptidase_M28"/>
</dbReference>
<protein>
    <recommendedName>
        <fullName evidence="3">Peptidase M28 domain-containing protein</fullName>
    </recommendedName>
</protein>
<comment type="cofactor">
    <cofactor evidence="1">
        <name>Zn(2+)</name>
        <dbReference type="ChEBI" id="CHEBI:29105"/>
    </cofactor>
</comment>
<dbReference type="SUPFAM" id="SSF53187">
    <property type="entry name" value="Zn-dependent exopeptidases"/>
    <property type="match status" value="1"/>
</dbReference>
<dbReference type="GO" id="GO:0008235">
    <property type="term" value="F:metalloexopeptidase activity"/>
    <property type="evidence" value="ECO:0007669"/>
    <property type="project" value="InterPro"/>
</dbReference>
<accession>A0A7T8GP90</accession>
<feature type="non-terminal residue" evidence="4">
    <location>
        <position position="267"/>
    </location>
</feature>
<dbReference type="PANTHER" id="PTHR12147">
    <property type="entry name" value="METALLOPEPTIDASE M28 FAMILY MEMBER"/>
    <property type="match status" value="1"/>
</dbReference>
<dbReference type="AlphaFoldDB" id="A0A7T8GP90"/>
<dbReference type="Pfam" id="PF04389">
    <property type="entry name" value="Peptidase_M28"/>
    <property type="match status" value="1"/>
</dbReference>
<dbReference type="OrthoDB" id="2214at2759"/>
<keyword evidence="5" id="KW-1185">Reference proteome</keyword>
<gene>
    <name evidence="4" type="ORF">FKW44_023369</name>
</gene>
<organism evidence="4 5">
    <name type="scientific">Caligus rogercresseyi</name>
    <name type="common">Sea louse</name>
    <dbReference type="NCBI Taxonomy" id="217165"/>
    <lineage>
        <taxon>Eukaryota</taxon>
        <taxon>Metazoa</taxon>
        <taxon>Ecdysozoa</taxon>
        <taxon>Arthropoda</taxon>
        <taxon>Crustacea</taxon>
        <taxon>Multicrustacea</taxon>
        <taxon>Hexanauplia</taxon>
        <taxon>Copepoda</taxon>
        <taxon>Siphonostomatoida</taxon>
        <taxon>Caligidae</taxon>
        <taxon>Caligus</taxon>
    </lineage>
</organism>
<sequence length="267" mass="29508">PEDKSKGGNGIYIFKKFGSMGLITYLQTFSEGVPIIRHDGNVVLLGGGGNIIGILPGTEWNSSRDKPLVIGAHWDSVEETSGYDDNASGISGLIEIASVLTTASCYQNKYSVIFVAFDSEEGGCYGSYEFIRSYLKPFYLDAGIHLSGALILDTIGNFDDGVGTQNIPRNWETLAPEVVKKIIANGRRGDFISLEDRLGEAFNRHNARLDSTFPRLHHIQLDLSEKFPDLETLTNHSTFLMSDHSRFWYYRENGTELSLPGALLTDT</sequence>
<dbReference type="InterPro" id="IPR045175">
    <property type="entry name" value="M28_fam"/>
</dbReference>
<evidence type="ECO:0000259" key="3">
    <source>
        <dbReference type="Pfam" id="PF04389"/>
    </source>
</evidence>
<dbReference type="PANTHER" id="PTHR12147:SF26">
    <property type="entry name" value="PEPTIDASE M28 DOMAIN-CONTAINING PROTEIN"/>
    <property type="match status" value="1"/>
</dbReference>
<feature type="domain" description="Peptidase M28" evidence="3">
    <location>
        <begin position="50"/>
        <end position="136"/>
    </location>
</feature>
<dbReference type="Proteomes" id="UP000595437">
    <property type="component" value="Chromosome 18"/>
</dbReference>
<reference evidence="5" key="1">
    <citation type="submission" date="2021-01" db="EMBL/GenBank/DDBJ databases">
        <title>Caligus Genome Assembly.</title>
        <authorList>
            <person name="Gallardo-Escarate C."/>
        </authorList>
    </citation>
    <scope>NUCLEOTIDE SEQUENCE [LARGE SCALE GENOMIC DNA]</scope>
</reference>
<dbReference type="Gene3D" id="3.40.630.10">
    <property type="entry name" value="Zn peptidases"/>
    <property type="match status" value="1"/>
</dbReference>
<evidence type="ECO:0000256" key="1">
    <source>
        <dbReference type="ARBA" id="ARBA00001947"/>
    </source>
</evidence>
<feature type="non-terminal residue" evidence="4">
    <location>
        <position position="1"/>
    </location>
</feature>
<evidence type="ECO:0000256" key="2">
    <source>
        <dbReference type="ARBA" id="ARBA00005634"/>
    </source>
</evidence>